<evidence type="ECO:0000256" key="5">
    <source>
        <dbReference type="RuleBase" id="RU004279"/>
    </source>
</evidence>
<organism evidence="8 9">
    <name type="scientific">Sorghum bicolor</name>
    <name type="common">Sorghum</name>
    <name type="synonym">Sorghum vulgare</name>
    <dbReference type="NCBI Taxonomy" id="4558"/>
    <lineage>
        <taxon>Eukaryota</taxon>
        <taxon>Viridiplantae</taxon>
        <taxon>Streptophyta</taxon>
        <taxon>Embryophyta</taxon>
        <taxon>Tracheophyta</taxon>
        <taxon>Spermatophyta</taxon>
        <taxon>Magnoliopsida</taxon>
        <taxon>Liliopsida</taxon>
        <taxon>Poales</taxon>
        <taxon>Poaceae</taxon>
        <taxon>PACMAD clade</taxon>
        <taxon>Panicoideae</taxon>
        <taxon>Andropogonodae</taxon>
        <taxon>Andropogoneae</taxon>
        <taxon>Sorghinae</taxon>
        <taxon>Sorghum</taxon>
    </lineage>
</organism>
<dbReference type="Gene3D" id="3.30.1490.180">
    <property type="entry name" value="RNA polymerase ii"/>
    <property type="match status" value="1"/>
</dbReference>
<dbReference type="Pfam" id="PF11523">
    <property type="entry name" value="DUF3223"/>
    <property type="match status" value="1"/>
</dbReference>
<feature type="domain" description="RNA polymerase N-terminal" evidence="7">
    <location>
        <begin position="215"/>
        <end position="511"/>
    </location>
</feature>
<dbReference type="PANTHER" id="PTHR19376:SF46">
    <property type="entry name" value="DNA-DIRECTED RNA POLYMERASE SUBUNIT"/>
    <property type="match status" value="1"/>
</dbReference>
<keyword evidence="1 5" id="KW-0240">DNA-directed RNA polymerase</keyword>
<feature type="region of interest" description="Disordered" evidence="6">
    <location>
        <begin position="1372"/>
        <end position="1449"/>
    </location>
</feature>
<evidence type="ECO:0000256" key="3">
    <source>
        <dbReference type="ARBA" id="ARBA00022695"/>
    </source>
</evidence>
<name>A0A1B6Q8E3_SORBI</name>
<comment type="function">
    <text evidence="5">DNA-dependent RNA polymerase catalyzes the transcription of DNA into RNA using the four ribonucleoside triphosphates as substrates.</text>
</comment>
<evidence type="ECO:0000313" key="8">
    <source>
        <dbReference type="EMBL" id="KXG34194.1"/>
    </source>
</evidence>
<keyword evidence="2 5" id="KW-0808">Transferase</keyword>
<feature type="compositionally biased region" description="Polar residues" evidence="6">
    <location>
        <begin position="1318"/>
        <end position="1328"/>
    </location>
</feature>
<evidence type="ECO:0000256" key="6">
    <source>
        <dbReference type="SAM" id="MobiDB-lite"/>
    </source>
</evidence>
<evidence type="ECO:0000256" key="2">
    <source>
        <dbReference type="ARBA" id="ARBA00022679"/>
    </source>
</evidence>
<dbReference type="FunCoup" id="A0A1B6Q8E3">
    <property type="interactions" value="1538"/>
</dbReference>
<proteinExistence type="inferred from homology"/>
<feature type="compositionally biased region" description="Polar residues" evidence="6">
    <location>
        <begin position="1439"/>
        <end position="1449"/>
    </location>
</feature>
<evidence type="ECO:0000256" key="4">
    <source>
        <dbReference type="ARBA" id="ARBA00023163"/>
    </source>
</evidence>
<dbReference type="Gene3D" id="4.10.860.120">
    <property type="entry name" value="RNA polymerase II, clamp domain"/>
    <property type="match status" value="1"/>
</dbReference>
<dbReference type="OrthoDB" id="1926397at2759"/>
<dbReference type="EC" id="2.7.7.6" evidence="5"/>
<gene>
    <name evidence="8" type="ORF">SORBI_3003G439200</name>
</gene>
<dbReference type="Gene3D" id="2.40.40.20">
    <property type="match status" value="1"/>
</dbReference>
<keyword evidence="3 5" id="KW-0548">Nucleotidyltransferase</keyword>
<dbReference type="Proteomes" id="UP000000768">
    <property type="component" value="Chromosome 3"/>
</dbReference>
<dbReference type="GO" id="GO:0003677">
    <property type="term" value="F:DNA binding"/>
    <property type="evidence" value="ECO:0007669"/>
    <property type="project" value="InterPro"/>
</dbReference>
<dbReference type="Gene3D" id="3.10.450.40">
    <property type="match status" value="1"/>
</dbReference>
<dbReference type="OMA" id="IMDFITH"/>
<dbReference type="STRING" id="4558.A0A1B6Q8E3"/>
<dbReference type="InterPro" id="IPR006592">
    <property type="entry name" value="RNA_pol_N"/>
</dbReference>
<dbReference type="InParanoid" id="A0A1B6Q8E3"/>
<comment type="catalytic activity">
    <reaction evidence="5">
        <text>RNA(n) + a ribonucleoside 5'-triphosphate = RNA(n+1) + diphosphate</text>
        <dbReference type="Rhea" id="RHEA:21248"/>
        <dbReference type="Rhea" id="RHEA-COMP:14527"/>
        <dbReference type="Rhea" id="RHEA-COMP:17342"/>
        <dbReference type="ChEBI" id="CHEBI:33019"/>
        <dbReference type="ChEBI" id="CHEBI:61557"/>
        <dbReference type="ChEBI" id="CHEBI:140395"/>
        <dbReference type="EC" id="2.7.7.6"/>
    </reaction>
</comment>
<dbReference type="Gramene" id="KXG34194">
    <property type="protein sequence ID" value="KXG34194"/>
    <property type="gene ID" value="SORBI_3003G439200"/>
</dbReference>
<sequence>MEDDDPAAAGLTVPEAFIRRVKLSVTSNQEIKLMAHPVEDPIPITHCSQLQDNPSLGLPLQDGSTCESCGATQLDKCDGHFGFIKLPEPIYHPSHIAELGKILNLVCLRCLRLKKPKKVTGKESRFTSCSYCQELSPLCVSQVKKSNGARSLELKLPLKQEVADGFWSFLDQFGFHTSGTSHRRPLHPKEVQDIMKKITEKTRARLAARGYNLQDGFVMDNMSIPPNCLQISNMLDENTEMCPPDTSKGLLHKVLRTIEQIESLNISHPNIEARELGADDLQVAVADYMNMGGAAKVSQHVTFTRQPAPKQWHKKMKTLFLSKSSSYTCRAVITGDPYIGLDVVGVPDEIARRMSVQECVTNYNIARLQDMMNKGLCLTYTDLNTNTYDLDGKKGNKKCIMLRVGETVDRRVLDGDLVFLNKPPSTDMHSIQALYVHVHDDHTIKINPLICGPLEADFDGDCVHIFFPRSVLARVEAAELFAVEKQLLNSHNAKLNFQIKNDYLLALRIMCDRSYSKEKANQIAMFSSGMIPPCNPWTICDRWTIPQILQTTDALRIVPSHPNTVGASVTAIITSTLSEKGPREAIKLINLLQPLLMESLLMDGFSISLKDLDGQSAMQKANQSISLEIDKFSKSIVDFIANSSALGLLVDPKNDSALMNLVEQVGFLGYQLQSTDRLYSNNLVEDCYNFLEKRSGSTKCYDPPKGHDFVTSSFYNGLNPYEELLHSISVREKIERSSSKGLAEAGNLFKNMMAMLRDVTVCYDGTMRTSYNNSIVQFDSTNVSSSLTPGDSIGILAATVFANAAYKAVLVPNQKNMTSWDSMKEVLLTNACSKTGTIDQKAILYLNKCFCGLKFCSELAAHRVQSCLKRIKLEYCAIEVSIKYQQEATQAAQCLVGHIHLDKEQLNWMEITMGNILQTCQKNVNKHVMKNRQLMQILKTTEIISSEYCLCGQDIGDERALQVSCLQCFIHASTTTVQPESNVIQMMTNTIFPILLDTVIKGDPQVQEAKLIWVEPKLTRWVKNSSAEQKGELAVEITVEKIAAAENGGTWGVVMDACVPVMDLIDTTRSAPCNIQEVQKVFGISSVFDRVVQHLSKAVGMVTKSVLMEHLITVASSMTCTGSLHGFNRSGSKATFQSLKVQAPFTEATLSRPMQCFRKSAEKVDSDQLDSVVSTCSWGNHAAIGTGSAFKIHWNDENQSASNEILREYNLYDFLEAVGRIGATEQKTDAPHSLCLYDVGQLPEDEVQEDEVVCFGGTSPISWTDKPKGDSLLHDFMGRAGMWSTVQKHQEMQNKTKWNSVANWKNDKPMGPPRTAFAESTSTRGQNKRQFTGQVYARKQPKHSWSQAATHQNNKLSWCGENVAGAQDFANAESSKGGWNRKNSGFGRGGHRGGGRGMAFANAESSSSGGWNRKNSGFGRGGRRGGGRGMWKSEGSHRGGSNSTNWRAQNNNSARQCGISYSFTPVEQQIYTQVEPIIKNVKRIIRESRDGMKLSQDDEMFIMNKILMYHPEKEKKMAGQGNYIMVNKHQTFPSSRCLYVASSDGSSSDFSYKKCLENFIRIHYPHAAESFCRKYFK</sequence>
<dbReference type="eggNOG" id="KOG2992">
    <property type="taxonomic scope" value="Eukaryota"/>
</dbReference>
<comment type="similarity">
    <text evidence="5">Belongs to the RNA polymerase beta' chain family.</text>
</comment>
<dbReference type="Pfam" id="PF04997">
    <property type="entry name" value="RNA_pol_Rpb1_1"/>
    <property type="match status" value="1"/>
</dbReference>
<keyword evidence="4 5" id="KW-0804">Transcription</keyword>
<dbReference type="GO" id="GO:0000418">
    <property type="term" value="C:RNA polymerase IV complex"/>
    <property type="evidence" value="ECO:0000318"/>
    <property type="project" value="GO_Central"/>
</dbReference>
<reference evidence="9" key="2">
    <citation type="journal article" date="2018" name="Plant J.">
        <title>The Sorghum bicolor reference genome: improved assembly, gene annotations, a transcriptome atlas, and signatures of genome organization.</title>
        <authorList>
            <person name="McCormick R.F."/>
            <person name="Truong S.K."/>
            <person name="Sreedasyam A."/>
            <person name="Jenkins J."/>
            <person name="Shu S."/>
            <person name="Sims D."/>
            <person name="Kennedy M."/>
            <person name="Amirebrahimi M."/>
            <person name="Weers B.D."/>
            <person name="McKinley B."/>
            <person name="Mattison A."/>
            <person name="Morishige D.T."/>
            <person name="Grimwood J."/>
            <person name="Schmutz J."/>
            <person name="Mullet J.E."/>
        </authorList>
    </citation>
    <scope>NUCLEOTIDE SEQUENCE [LARGE SCALE GENOMIC DNA]</scope>
    <source>
        <strain evidence="9">cv. BTx623</strain>
    </source>
</reference>
<evidence type="ECO:0000256" key="1">
    <source>
        <dbReference type="ARBA" id="ARBA00022478"/>
    </source>
</evidence>
<feature type="compositionally biased region" description="Polar residues" evidence="6">
    <location>
        <begin position="1403"/>
        <end position="1415"/>
    </location>
</feature>
<accession>A0A1B6Q8E3</accession>
<reference evidence="8 9" key="1">
    <citation type="journal article" date="2009" name="Nature">
        <title>The Sorghum bicolor genome and the diversification of grasses.</title>
        <authorList>
            <person name="Paterson A.H."/>
            <person name="Bowers J.E."/>
            <person name="Bruggmann R."/>
            <person name="Dubchak I."/>
            <person name="Grimwood J."/>
            <person name="Gundlach H."/>
            <person name="Haberer G."/>
            <person name="Hellsten U."/>
            <person name="Mitros T."/>
            <person name="Poliakov A."/>
            <person name="Schmutz J."/>
            <person name="Spannagl M."/>
            <person name="Tang H."/>
            <person name="Wang X."/>
            <person name="Wicker T."/>
            <person name="Bharti A.K."/>
            <person name="Chapman J."/>
            <person name="Feltus F.A."/>
            <person name="Gowik U."/>
            <person name="Grigoriev I.V."/>
            <person name="Lyons E."/>
            <person name="Maher C.A."/>
            <person name="Martis M."/>
            <person name="Narechania A."/>
            <person name="Otillar R.P."/>
            <person name="Penning B.W."/>
            <person name="Salamov A.A."/>
            <person name="Wang Y."/>
            <person name="Zhang L."/>
            <person name="Carpita N.C."/>
            <person name="Freeling M."/>
            <person name="Gingle A.R."/>
            <person name="Hash C.T."/>
            <person name="Keller B."/>
            <person name="Klein P."/>
            <person name="Kresovich S."/>
            <person name="McCann M.C."/>
            <person name="Ming R."/>
            <person name="Peterson D.G."/>
            <person name="Mehboob-ur-Rahman"/>
            <person name="Ware D."/>
            <person name="Westhoff P."/>
            <person name="Mayer K.F."/>
            <person name="Messing J."/>
            <person name="Rokhsar D.S."/>
        </authorList>
    </citation>
    <scope>NUCLEOTIDE SEQUENCE [LARGE SCALE GENOMIC DNA]</scope>
    <source>
        <strain evidence="9">cv. BTx623</strain>
    </source>
</reference>
<dbReference type="SMART" id="SM00663">
    <property type="entry name" value="RPOLA_N"/>
    <property type="match status" value="1"/>
</dbReference>
<evidence type="ECO:0000259" key="7">
    <source>
        <dbReference type="SMART" id="SM00663"/>
    </source>
</evidence>
<keyword evidence="9" id="KW-1185">Reference proteome</keyword>
<dbReference type="GO" id="GO:0003899">
    <property type="term" value="F:DNA-directed RNA polymerase activity"/>
    <property type="evidence" value="ECO:0007669"/>
    <property type="project" value="UniProtKB-EC"/>
</dbReference>
<evidence type="ECO:0000313" key="9">
    <source>
        <dbReference type="Proteomes" id="UP000000768"/>
    </source>
</evidence>
<protein>
    <recommendedName>
        <fullName evidence="5">DNA-directed RNA polymerase subunit</fullName>
        <ecNumber evidence="5">2.7.7.6</ecNumber>
    </recommendedName>
</protein>
<dbReference type="InterPro" id="IPR007080">
    <property type="entry name" value="RNA_pol_Rpb1_1"/>
</dbReference>
<dbReference type="Pfam" id="PF00623">
    <property type="entry name" value="RNA_pol_Rpb1_2"/>
    <property type="match status" value="1"/>
</dbReference>
<dbReference type="PANTHER" id="PTHR19376">
    <property type="entry name" value="DNA-DIRECTED RNA POLYMERASE"/>
    <property type="match status" value="1"/>
</dbReference>
<dbReference type="InterPro" id="IPR045867">
    <property type="entry name" value="DNA-dir_RpoC_beta_prime"/>
</dbReference>
<dbReference type="InterPro" id="IPR000722">
    <property type="entry name" value="RNA_pol_asu"/>
</dbReference>
<dbReference type="EMBL" id="CM000762">
    <property type="protein sequence ID" value="KXG34194.1"/>
    <property type="molecule type" value="Genomic_DNA"/>
</dbReference>
<feature type="region of interest" description="Disordered" evidence="6">
    <location>
        <begin position="1303"/>
        <end position="1328"/>
    </location>
</feature>
<dbReference type="InterPro" id="IPR044893">
    <property type="entry name" value="RNA_pol_Rpb1_clamp_domain"/>
</dbReference>
<dbReference type="SUPFAM" id="SSF64484">
    <property type="entry name" value="beta and beta-prime subunits of DNA dependent RNA-polymerase"/>
    <property type="match status" value="1"/>
</dbReference>
<dbReference type="GO" id="GO:0006351">
    <property type="term" value="P:DNA-templated transcription"/>
    <property type="evidence" value="ECO:0000318"/>
    <property type="project" value="GO_Central"/>
</dbReference>
<dbReference type="eggNOG" id="KOG0260">
    <property type="taxonomic scope" value="Eukaryota"/>
</dbReference>